<dbReference type="Gene3D" id="1.20.1250.20">
    <property type="entry name" value="MFS general substrate transporter like domains"/>
    <property type="match status" value="2"/>
</dbReference>
<feature type="transmembrane region" description="Helical" evidence="4">
    <location>
        <begin position="264"/>
        <end position="285"/>
    </location>
</feature>
<protein>
    <recommendedName>
        <fullName evidence="7">MFS transporter</fullName>
    </recommendedName>
</protein>
<dbReference type="STRING" id="1789224.BFG52_10765"/>
<feature type="transmembrane region" description="Helical" evidence="4">
    <location>
        <begin position="20"/>
        <end position="43"/>
    </location>
</feature>
<dbReference type="Pfam" id="PF07690">
    <property type="entry name" value="MFS_1"/>
    <property type="match status" value="1"/>
</dbReference>
<sequence length="408" mass="44505">MATPTSLSPQTRPSKFSNVLLWIGFILIALNLRLIFATVGPLLQNLELSFRSTLLVTTLPLFLLGGCCYLGIVFRQKLGEEKSLFWALILLSLGCAVRYFGETGLILGTILGSTGIAVMNVIMPALAKKRFPPQSIGLVMGIYALMLGVGAVLGASMSFPLFQVFGSDRDAAFITLACAALPAFVALIFWLPQLSQRRVPDSSPTAPPAAHPAAQSSTKSVYSNWMAWSITLFFGLQTLNLYVFLPWLPTLLMAQQIDQAQASFIFSLSQLSLMLASFSIPLWAARYRDHRGLIVLIIILSLMGTLGVQFGAVAHKVFWACCLGFAQGAAPALCVYLFIAKSGNIETAVKLAVMAQMLGYFMAAIGPLWIAYFYQRGIDWNQQILLLSAILVAELFLCWQAGKNVKIQ</sequence>
<evidence type="ECO:0000256" key="1">
    <source>
        <dbReference type="ARBA" id="ARBA00022692"/>
    </source>
</evidence>
<keyword evidence="2 4" id="KW-1133">Transmembrane helix</keyword>
<feature type="transmembrane region" description="Helical" evidence="4">
    <location>
        <begin position="106"/>
        <end position="126"/>
    </location>
</feature>
<keyword evidence="1 4" id="KW-0812">Transmembrane</keyword>
<dbReference type="InterPro" id="IPR036259">
    <property type="entry name" value="MFS_trans_sf"/>
</dbReference>
<organism evidence="5 6">
    <name type="scientific">Acinetobacter larvae</name>
    <dbReference type="NCBI Taxonomy" id="1789224"/>
    <lineage>
        <taxon>Bacteria</taxon>
        <taxon>Pseudomonadati</taxon>
        <taxon>Pseudomonadota</taxon>
        <taxon>Gammaproteobacteria</taxon>
        <taxon>Moraxellales</taxon>
        <taxon>Moraxellaceae</taxon>
        <taxon>Acinetobacter</taxon>
    </lineage>
</organism>
<feature type="transmembrane region" description="Helical" evidence="4">
    <location>
        <begin position="84"/>
        <end position="100"/>
    </location>
</feature>
<feature type="transmembrane region" description="Helical" evidence="4">
    <location>
        <begin position="138"/>
        <end position="159"/>
    </location>
</feature>
<evidence type="ECO:0000256" key="2">
    <source>
        <dbReference type="ARBA" id="ARBA00022989"/>
    </source>
</evidence>
<feature type="transmembrane region" description="Helical" evidence="4">
    <location>
        <begin position="292"/>
        <end position="311"/>
    </location>
</feature>
<dbReference type="InterPro" id="IPR011701">
    <property type="entry name" value="MFS"/>
</dbReference>
<dbReference type="PANTHER" id="PTHR23523">
    <property type="match status" value="1"/>
</dbReference>
<dbReference type="GO" id="GO:0022857">
    <property type="term" value="F:transmembrane transporter activity"/>
    <property type="evidence" value="ECO:0007669"/>
    <property type="project" value="InterPro"/>
</dbReference>
<dbReference type="EMBL" id="CP016895">
    <property type="protein sequence ID" value="AOA59972.1"/>
    <property type="molecule type" value="Genomic_DNA"/>
</dbReference>
<evidence type="ECO:0000256" key="4">
    <source>
        <dbReference type="SAM" id="Phobius"/>
    </source>
</evidence>
<feature type="transmembrane region" description="Helical" evidence="4">
    <location>
        <begin position="317"/>
        <end position="339"/>
    </location>
</feature>
<dbReference type="AlphaFoldDB" id="A0A1B2M488"/>
<keyword evidence="3 4" id="KW-0472">Membrane</keyword>
<feature type="transmembrane region" description="Helical" evidence="4">
    <location>
        <begin position="171"/>
        <end position="191"/>
    </location>
</feature>
<dbReference type="PANTHER" id="PTHR23523:SF2">
    <property type="entry name" value="2-NITROIMIDAZOLE TRANSPORTER"/>
    <property type="match status" value="1"/>
</dbReference>
<proteinExistence type="predicted"/>
<feature type="transmembrane region" description="Helical" evidence="4">
    <location>
        <begin position="225"/>
        <end position="244"/>
    </location>
</feature>
<reference evidence="5 6" key="1">
    <citation type="submission" date="2016-08" db="EMBL/GenBank/DDBJ databases">
        <authorList>
            <person name="Seilhamer J.J."/>
        </authorList>
    </citation>
    <scope>NUCLEOTIDE SEQUENCE [LARGE SCALE GENOMIC DNA]</scope>
    <source>
        <strain evidence="5 6">BRTC-1</strain>
    </source>
</reference>
<feature type="transmembrane region" description="Helical" evidence="4">
    <location>
        <begin position="351"/>
        <end position="374"/>
    </location>
</feature>
<dbReference type="InterPro" id="IPR052524">
    <property type="entry name" value="MFS_Cyanate_Porter"/>
</dbReference>
<dbReference type="SUPFAM" id="SSF103473">
    <property type="entry name" value="MFS general substrate transporter"/>
    <property type="match status" value="1"/>
</dbReference>
<evidence type="ECO:0000256" key="3">
    <source>
        <dbReference type="ARBA" id="ARBA00023136"/>
    </source>
</evidence>
<dbReference type="Proteomes" id="UP000093391">
    <property type="component" value="Chromosome"/>
</dbReference>
<feature type="transmembrane region" description="Helical" evidence="4">
    <location>
        <begin position="380"/>
        <end position="399"/>
    </location>
</feature>
<accession>A0A1B2M488</accession>
<name>A0A1B2M488_9GAMM</name>
<evidence type="ECO:0000313" key="6">
    <source>
        <dbReference type="Proteomes" id="UP000093391"/>
    </source>
</evidence>
<feature type="transmembrane region" description="Helical" evidence="4">
    <location>
        <begin position="49"/>
        <end position="72"/>
    </location>
</feature>
<dbReference type="KEGG" id="ala:BFG52_10765"/>
<evidence type="ECO:0008006" key="7">
    <source>
        <dbReference type="Google" id="ProtNLM"/>
    </source>
</evidence>
<keyword evidence="6" id="KW-1185">Reference proteome</keyword>
<evidence type="ECO:0000313" key="5">
    <source>
        <dbReference type="EMBL" id="AOA59972.1"/>
    </source>
</evidence>
<gene>
    <name evidence="5" type="ORF">BFG52_10765</name>
</gene>